<dbReference type="PANTHER" id="PTHR38794:SF3">
    <property type="entry name" value="INTEGRAL MEMBRANE PROTEIN"/>
    <property type="match status" value="1"/>
</dbReference>
<comment type="caution">
    <text evidence="4">The sequence shown here is derived from an EMBL/GenBank/DDBJ whole genome shotgun (WGS) entry which is preliminary data.</text>
</comment>
<feature type="transmembrane region" description="Helical" evidence="2">
    <location>
        <begin position="58"/>
        <end position="76"/>
    </location>
</feature>
<dbReference type="Pfam" id="PF20684">
    <property type="entry name" value="Fung_rhodopsin"/>
    <property type="match status" value="1"/>
</dbReference>
<dbReference type="RefSeq" id="XP_056075548.1">
    <property type="nucleotide sequence ID" value="XM_056212075.1"/>
</dbReference>
<protein>
    <recommendedName>
        <fullName evidence="3">Rhodopsin domain-containing protein</fullName>
    </recommendedName>
</protein>
<feature type="transmembrane region" description="Helical" evidence="2">
    <location>
        <begin position="20"/>
        <end position="46"/>
    </location>
</feature>
<gene>
    <name evidence="4" type="ORF">N0V89_003273</name>
</gene>
<feature type="domain" description="Rhodopsin" evidence="3">
    <location>
        <begin position="41"/>
        <end position="271"/>
    </location>
</feature>
<evidence type="ECO:0000313" key="4">
    <source>
        <dbReference type="EMBL" id="KAJ4358689.1"/>
    </source>
</evidence>
<feature type="transmembrane region" description="Helical" evidence="2">
    <location>
        <begin position="174"/>
        <end position="196"/>
    </location>
</feature>
<organism evidence="4 5">
    <name type="scientific">Didymosphaeria variabile</name>
    <dbReference type="NCBI Taxonomy" id="1932322"/>
    <lineage>
        <taxon>Eukaryota</taxon>
        <taxon>Fungi</taxon>
        <taxon>Dikarya</taxon>
        <taxon>Ascomycota</taxon>
        <taxon>Pezizomycotina</taxon>
        <taxon>Dothideomycetes</taxon>
        <taxon>Pleosporomycetidae</taxon>
        <taxon>Pleosporales</taxon>
        <taxon>Massarineae</taxon>
        <taxon>Didymosphaeriaceae</taxon>
        <taxon>Didymosphaeria</taxon>
    </lineage>
</organism>
<keyword evidence="2" id="KW-0472">Membrane</keyword>
<feature type="transmembrane region" description="Helical" evidence="2">
    <location>
        <begin position="135"/>
        <end position="154"/>
    </location>
</feature>
<evidence type="ECO:0000259" key="3">
    <source>
        <dbReference type="Pfam" id="PF20684"/>
    </source>
</evidence>
<dbReference type="PANTHER" id="PTHR38794">
    <property type="entry name" value="INTEGRAL MEMBRANE PROTEIN"/>
    <property type="match status" value="1"/>
</dbReference>
<evidence type="ECO:0000313" key="5">
    <source>
        <dbReference type="Proteomes" id="UP001140513"/>
    </source>
</evidence>
<dbReference type="Proteomes" id="UP001140513">
    <property type="component" value="Unassembled WGS sequence"/>
</dbReference>
<dbReference type="AlphaFoldDB" id="A0A9W9CFB8"/>
<dbReference type="GeneID" id="80906803"/>
<keyword evidence="5" id="KW-1185">Reference proteome</keyword>
<sequence>MAAVPPNKPALHPLTSDDRGSLIIIIAYTFIFITVLAAGIRFGLAWSNRLYLKKDDTSFALSVVLAVASSVCFHIASNNGLGKRMAKVPPDDLNIYYKTMYAGELLGLAAQWSAKVSFLQLCERVAPRKEKHYNIVFGMVTFWGVFSILAIAFQCGLPEPWVFVPDDCPTKGMMYYPVIIMNIITDITLGTWILPTLWKLLMDQDRRILVVALFGSRIIVACVAAVQLSSVARHILDPDVTYESFGRVLWALCVTHLSVLQATIPRTKRFIAALNMRTHATVRLTAFELQLPTNPTTLTIPGKSLDDTLDSSEASKKLQFTTEIVAQPDANSKDSNRSSKKYDNKDWKKYLRRSKSTTEDDMALSSIFSWKSRTSMARERIVQTKEVTQKVEVVQPKESRWTFRRPSEISKRTSLGQSQGRGRRGRVWGGVTRRGGAE</sequence>
<dbReference type="EMBL" id="JAPEUX010000002">
    <property type="protein sequence ID" value="KAJ4358689.1"/>
    <property type="molecule type" value="Genomic_DNA"/>
</dbReference>
<proteinExistence type="predicted"/>
<dbReference type="InterPro" id="IPR049326">
    <property type="entry name" value="Rhodopsin_dom_fungi"/>
</dbReference>
<dbReference type="OrthoDB" id="3918601at2759"/>
<evidence type="ECO:0000256" key="1">
    <source>
        <dbReference type="SAM" id="MobiDB-lite"/>
    </source>
</evidence>
<feature type="transmembrane region" description="Helical" evidence="2">
    <location>
        <begin position="208"/>
        <end position="228"/>
    </location>
</feature>
<keyword evidence="2" id="KW-0812">Transmembrane</keyword>
<reference evidence="4" key="1">
    <citation type="submission" date="2022-10" db="EMBL/GenBank/DDBJ databases">
        <title>Tapping the CABI collections for fungal endophytes: first genome assemblies for Collariella, Neodidymelliopsis, Ascochyta clinopodiicola, Didymella pomorum, Didymosphaeria variabile, Neocosmospora piperis and Neocucurbitaria cava.</title>
        <authorList>
            <person name="Hill R."/>
        </authorList>
    </citation>
    <scope>NUCLEOTIDE SEQUENCE</scope>
    <source>
        <strain evidence="4">IMI 356815</strain>
    </source>
</reference>
<accession>A0A9W9CFB8</accession>
<keyword evidence="2" id="KW-1133">Transmembrane helix</keyword>
<name>A0A9W9CFB8_9PLEO</name>
<feature type="region of interest" description="Disordered" evidence="1">
    <location>
        <begin position="409"/>
        <end position="438"/>
    </location>
</feature>
<evidence type="ECO:0000256" key="2">
    <source>
        <dbReference type="SAM" id="Phobius"/>
    </source>
</evidence>